<dbReference type="Proteomes" id="UP000265520">
    <property type="component" value="Unassembled WGS sequence"/>
</dbReference>
<keyword evidence="2" id="KW-1185">Reference proteome</keyword>
<dbReference type="EMBL" id="LXQA010118099">
    <property type="protein sequence ID" value="MCI20099.1"/>
    <property type="molecule type" value="Genomic_DNA"/>
</dbReference>
<accession>A0A392Q8C8</accession>
<sequence>MYSEAMSYREQFPPPHFFPRVATPDAWHEYRRADRVEYEAIMDRNEAVFFEQYGAFESQRKAQEEARAAAAACSPAFTYSELGLDDPGEYNNFMNPDPPANV</sequence>
<evidence type="ECO:0000313" key="1">
    <source>
        <dbReference type="EMBL" id="MCI20099.1"/>
    </source>
</evidence>
<dbReference type="AlphaFoldDB" id="A0A392Q8C8"/>
<name>A0A392Q8C8_9FABA</name>
<protein>
    <submittedName>
        <fullName evidence="1">Uncharacterized protein</fullName>
    </submittedName>
</protein>
<organism evidence="1 2">
    <name type="scientific">Trifolium medium</name>
    <dbReference type="NCBI Taxonomy" id="97028"/>
    <lineage>
        <taxon>Eukaryota</taxon>
        <taxon>Viridiplantae</taxon>
        <taxon>Streptophyta</taxon>
        <taxon>Embryophyta</taxon>
        <taxon>Tracheophyta</taxon>
        <taxon>Spermatophyta</taxon>
        <taxon>Magnoliopsida</taxon>
        <taxon>eudicotyledons</taxon>
        <taxon>Gunneridae</taxon>
        <taxon>Pentapetalae</taxon>
        <taxon>rosids</taxon>
        <taxon>fabids</taxon>
        <taxon>Fabales</taxon>
        <taxon>Fabaceae</taxon>
        <taxon>Papilionoideae</taxon>
        <taxon>50 kb inversion clade</taxon>
        <taxon>NPAAA clade</taxon>
        <taxon>Hologalegina</taxon>
        <taxon>IRL clade</taxon>
        <taxon>Trifolieae</taxon>
        <taxon>Trifolium</taxon>
    </lineage>
</organism>
<evidence type="ECO:0000313" key="2">
    <source>
        <dbReference type="Proteomes" id="UP000265520"/>
    </source>
</evidence>
<comment type="caution">
    <text evidence="1">The sequence shown here is derived from an EMBL/GenBank/DDBJ whole genome shotgun (WGS) entry which is preliminary data.</text>
</comment>
<proteinExistence type="predicted"/>
<reference evidence="1 2" key="1">
    <citation type="journal article" date="2018" name="Front. Plant Sci.">
        <title>Red Clover (Trifolium pratense) and Zigzag Clover (T. medium) - A Picture of Genomic Similarities and Differences.</title>
        <authorList>
            <person name="Dluhosova J."/>
            <person name="Istvanek J."/>
            <person name="Nedelnik J."/>
            <person name="Repkova J."/>
        </authorList>
    </citation>
    <scope>NUCLEOTIDE SEQUENCE [LARGE SCALE GENOMIC DNA]</scope>
    <source>
        <strain evidence="2">cv. 10/8</strain>
        <tissue evidence="1">Leaf</tissue>
    </source>
</reference>